<reference evidence="2 3" key="1">
    <citation type="submission" date="2020-05" db="EMBL/GenBank/DDBJ databases">
        <title>Draft genome sequence of Desulfovibrio sp. strain HN2T.</title>
        <authorList>
            <person name="Ueno A."/>
            <person name="Tamazawa S."/>
            <person name="Tamamura S."/>
            <person name="Murakami T."/>
            <person name="Kiyama T."/>
            <person name="Inomata H."/>
            <person name="Amano Y."/>
            <person name="Miyakawa K."/>
            <person name="Tamaki H."/>
            <person name="Naganuma T."/>
            <person name="Kaneko K."/>
        </authorList>
    </citation>
    <scope>NUCLEOTIDE SEQUENCE [LARGE SCALE GENOMIC DNA]</scope>
    <source>
        <strain evidence="2 3">HN2</strain>
    </source>
</reference>
<evidence type="ECO:0000256" key="1">
    <source>
        <dbReference type="SAM" id="Phobius"/>
    </source>
</evidence>
<comment type="caution">
    <text evidence="2">The sequence shown here is derived from an EMBL/GenBank/DDBJ whole genome shotgun (WGS) entry which is preliminary data.</text>
</comment>
<keyword evidence="1" id="KW-0812">Transmembrane</keyword>
<dbReference type="Proteomes" id="UP000503840">
    <property type="component" value="Unassembled WGS sequence"/>
</dbReference>
<name>A0A7J0BQ96_9BACT</name>
<feature type="transmembrane region" description="Helical" evidence="1">
    <location>
        <begin position="85"/>
        <end position="107"/>
    </location>
</feature>
<protein>
    <submittedName>
        <fullName evidence="2">Uncharacterized protein</fullName>
    </submittedName>
</protein>
<evidence type="ECO:0000313" key="2">
    <source>
        <dbReference type="EMBL" id="GFM35234.1"/>
    </source>
</evidence>
<dbReference type="EMBL" id="BLVO01000016">
    <property type="protein sequence ID" value="GFM35234.1"/>
    <property type="molecule type" value="Genomic_DNA"/>
</dbReference>
<keyword evidence="3" id="KW-1185">Reference proteome</keyword>
<feature type="transmembrane region" description="Helical" evidence="1">
    <location>
        <begin position="58"/>
        <end position="79"/>
    </location>
</feature>
<proteinExistence type="predicted"/>
<evidence type="ECO:0000313" key="3">
    <source>
        <dbReference type="Proteomes" id="UP000503840"/>
    </source>
</evidence>
<sequence length="171" mass="18973">MYIAMEDDSCNYVEMKKTIVTEKNREEFRYMLSVLGNEAEVWKSLQGQFAVLHQRTQAVFGIGALAISVTGFSGHRIVAAGPWSGYPLIIGLVFVLLSLAVALNGVVRLHWISELRGDTTAEGLALVIAMRNRKTRFFLLSLKIVLFGLVWYVIAVGVYLLKASLGQIPIL</sequence>
<feature type="transmembrane region" description="Helical" evidence="1">
    <location>
        <begin position="137"/>
        <end position="161"/>
    </location>
</feature>
<keyword evidence="1" id="KW-1133">Transmembrane helix</keyword>
<organism evidence="2 3">
    <name type="scientific">Desulfovibrio subterraneus</name>
    <dbReference type="NCBI Taxonomy" id="2718620"/>
    <lineage>
        <taxon>Bacteria</taxon>
        <taxon>Pseudomonadati</taxon>
        <taxon>Thermodesulfobacteriota</taxon>
        <taxon>Desulfovibrionia</taxon>
        <taxon>Desulfovibrionales</taxon>
        <taxon>Desulfovibrionaceae</taxon>
        <taxon>Desulfovibrio</taxon>
    </lineage>
</organism>
<accession>A0A7J0BQ96</accession>
<keyword evidence="1" id="KW-0472">Membrane</keyword>
<gene>
    <name evidence="2" type="ORF">DSM101010T_35990</name>
</gene>
<dbReference type="AlphaFoldDB" id="A0A7J0BQ96"/>